<evidence type="ECO:0000313" key="2">
    <source>
        <dbReference type="EMBL" id="GGU84431.1"/>
    </source>
</evidence>
<sequence length="69" mass="7635">MPEVVDEQDFHATRASPGDKDKIPGRGIVEQAPFLRRRSGLNNQTIRGDMKQRHGRREPVKSPGSAGPT</sequence>
<protein>
    <submittedName>
        <fullName evidence="2">Uncharacterized protein</fullName>
    </submittedName>
</protein>
<name>A0ABQ2VHK4_9PSEU</name>
<organism evidence="2 3">
    <name type="scientific">Lentzea flava</name>
    <dbReference type="NCBI Taxonomy" id="103732"/>
    <lineage>
        <taxon>Bacteria</taxon>
        <taxon>Bacillati</taxon>
        <taxon>Actinomycetota</taxon>
        <taxon>Actinomycetes</taxon>
        <taxon>Pseudonocardiales</taxon>
        <taxon>Pseudonocardiaceae</taxon>
        <taxon>Lentzea</taxon>
    </lineage>
</organism>
<accession>A0ABQ2VHK4</accession>
<feature type="compositionally biased region" description="Basic and acidic residues" evidence="1">
    <location>
        <begin position="8"/>
        <end position="24"/>
    </location>
</feature>
<comment type="caution">
    <text evidence="2">The sequence shown here is derived from an EMBL/GenBank/DDBJ whole genome shotgun (WGS) entry which is preliminary data.</text>
</comment>
<dbReference type="Proteomes" id="UP000649573">
    <property type="component" value="Unassembled WGS sequence"/>
</dbReference>
<keyword evidence="3" id="KW-1185">Reference proteome</keyword>
<feature type="compositionally biased region" description="Basic and acidic residues" evidence="1">
    <location>
        <begin position="48"/>
        <end position="60"/>
    </location>
</feature>
<evidence type="ECO:0000313" key="3">
    <source>
        <dbReference type="Proteomes" id="UP000649573"/>
    </source>
</evidence>
<dbReference type="EMBL" id="BMRE01000090">
    <property type="protein sequence ID" value="GGU84431.1"/>
    <property type="molecule type" value="Genomic_DNA"/>
</dbReference>
<dbReference type="RefSeq" id="WP_189259786.1">
    <property type="nucleotide sequence ID" value="NZ_BMRE01000090.1"/>
</dbReference>
<feature type="region of interest" description="Disordered" evidence="1">
    <location>
        <begin position="1"/>
        <end position="69"/>
    </location>
</feature>
<proteinExistence type="predicted"/>
<gene>
    <name evidence="2" type="ORF">GCM10010178_88400</name>
</gene>
<evidence type="ECO:0000256" key="1">
    <source>
        <dbReference type="SAM" id="MobiDB-lite"/>
    </source>
</evidence>
<reference evidence="3" key="1">
    <citation type="journal article" date="2019" name="Int. J. Syst. Evol. Microbiol.">
        <title>The Global Catalogue of Microorganisms (GCM) 10K type strain sequencing project: providing services to taxonomists for standard genome sequencing and annotation.</title>
        <authorList>
            <consortium name="The Broad Institute Genomics Platform"/>
            <consortium name="The Broad Institute Genome Sequencing Center for Infectious Disease"/>
            <person name="Wu L."/>
            <person name="Ma J."/>
        </authorList>
    </citation>
    <scope>NUCLEOTIDE SEQUENCE [LARGE SCALE GENOMIC DNA]</scope>
    <source>
        <strain evidence="3">JCM 3296</strain>
    </source>
</reference>